<name>A0A078ABD4_STYLE</name>
<dbReference type="Gene3D" id="3.30.1520.10">
    <property type="entry name" value="Phox-like domain"/>
    <property type="match status" value="1"/>
</dbReference>
<dbReference type="CDD" id="cd06093">
    <property type="entry name" value="PX_domain"/>
    <property type="match status" value="1"/>
</dbReference>
<dbReference type="EMBL" id="CCKQ01007779">
    <property type="protein sequence ID" value="CDW79201.1"/>
    <property type="molecule type" value="Genomic_DNA"/>
</dbReference>
<accession>A0A078ABD4</accession>
<protein>
    <submittedName>
        <fullName evidence="3">Px domain containing protein</fullName>
    </submittedName>
</protein>
<proteinExistence type="predicted"/>
<keyword evidence="4" id="KW-1185">Reference proteome</keyword>
<dbReference type="SUPFAM" id="SSF64268">
    <property type="entry name" value="PX domain"/>
    <property type="match status" value="1"/>
</dbReference>
<gene>
    <name evidence="3" type="primary">Contig10957.g11722</name>
    <name evidence="3" type="ORF">STYLEM_8187</name>
</gene>
<evidence type="ECO:0000259" key="2">
    <source>
        <dbReference type="Pfam" id="PF00787"/>
    </source>
</evidence>
<dbReference type="InterPro" id="IPR001683">
    <property type="entry name" value="PX_dom"/>
</dbReference>
<feature type="region of interest" description="Disordered" evidence="1">
    <location>
        <begin position="588"/>
        <end position="623"/>
    </location>
</feature>
<dbReference type="AlphaFoldDB" id="A0A078ABD4"/>
<dbReference type="Proteomes" id="UP000039865">
    <property type="component" value="Unassembled WGS sequence"/>
</dbReference>
<dbReference type="Pfam" id="PF00787">
    <property type="entry name" value="PX"/>
    <property type="match status" value="1"/>
</dbReference>
<dbReference type="InterPro" id="IPR036871">
    <property type="entry name" value="PX_dom_sf"/>
</dbReference>
<dbReference type="InParanoid" id="A0A078ABD4"/>
<organism evidence="3 4">
    <name type="scientific">Stylonychia lemnae</name>
    <name type="common">Ciliate</name>
    <dbReference type="NCBI Taxonomy" id="5949"/>
    <lineage>
        <taxon>Eukaryota</taxon>
        <taxon>Sar</taxon>
        <taxon>Alveolata</taxon>
        <taxon>Ciliophora</taxon>
        <taxon>Intramacronucleata</taxon>
        <taxon>Spirotrichea</taxon>
        <taxon>Stichotrichia</taxon>
        <taxon>Sporadotrichida</taxon>
        <taxon>Oxytrichidae</taxon>
        <taxon>Stylonychinae</taxon>
        <taxon>Stylonychia</taxon>
    </lineage>
</organism>
<feature type="domain" description="PX" evidence="2">
    <location>
        <begin position="187"/>
        <end position="256"/>
    </location>
</feature>
<evidence type="ECO:0000313" key="3">
    <source>
        <dbReference type="EMBL" id="CDW79201.1"/>
    </source>
</evidence>
<feature type="compositionally biased region" description="Polar residues" evidence="1">
    <location>
        <begin position="591"/>
        <end position="602"/>
    </location>
</feature>
<feature type="compositionally biased region" description="Low complexity" evidence="1">
    <location>
        <begin position="603"/>
        <end position="619"/>
    </location>
</feature>
<evidence type="ECO:0000256" key="1">
    <source>
        <dbReference type="SAM" id="MobiDB-lite"/>
    </source>
</evidence>
<reference evidence="3 4" key="1">
    <citation type="submission" date="2014-06" db="EMBL/GenBank/DDBJ databases">
        <authorList>
            <person name="Swart Estienne"/>
        </authorList>
    </citation>
    <scope>NUCLEOTIDE SEQUENCE [LARGE SCALE GENOMIC DNA]</scope>
    <source>
        <strain evidence="3 4">130c</strain>
    </source>
</reference>
<dbReference type="GO" id="GO:0035091">
    <property type="term" value="F:phosphatidylinositol binding"/>
    <property type="evidence" value="ECO:0007669"/>
    <property type="project" value="InterPro"/>
</dbReference>
<sequence length="647" mass="75386">MKILSYLTKAPKLLQQINPQIPEQQLLQETYVDEQELLCNARALASIRELQKDRSSKFKIIQEKLYPSGLNDCDLQEYVSLFENGKQNSAYMNDLNLGNKNIYDVNIDELRKYVDDVSRKSDNFQDFKHYLNEVIDPTILIESHDDYMPPDAFIREQKIQIQTQKHKSNVLNENKNISCHVKFSPSIEDFNLLRDHLIKQYPQLIIPTIPLFQVKIGEPSDRKKAKICKALERFLYQILSLQLMRADNIVLEFLRERDQEVIQQLFLQTQQVQGPQLFKDLRVLNGTIELGLNQKIQYDNVKLAQFIDQSKYINDFLKANSQKLANDYFDIAIEMRRLSLMNSVTNFSKMKDMMIQFSRIMDQIGQSIVQNKAIITDQIKPLIKSSYEESSALQEYRLMIEQLQRTYDTNFNDLQWRKGHYLKTGTVSQWRLDPDVVPELVLACKTDEEAYQYLLPALDYYKQKFAKELKRFTWVNYQLDSSYILSATDLMLMTQSKLTERLKESSQKIQEIHLTSSQSNGPKNTITSNFQNKLKNTIMGCCQSEHPMNSDFKSEIVTFDKKEDHSLIFEDNFYLDSVERYNVKYKPPAAQKQQSNVHNSNQNINANNGTTPGNNANINGGSGASAEMMLMEQMEKDKLKKQAKQNQ</sequence>
<evidence type="ECO:0000313" key="4">
    <source>
        <dbReference type="Proteomes" id="UP000039865"/>
    </source>
</evidence>